<dbReference type="OrthoDB" id="10553253at2759"/>
<protein>
    <submittedName>
        <fullName evidence="1">Uncharacterized protein</fullName>
    </submittedName>
</protein>
<proteinExistence type="predicted"/>
<accession>A0A1G4BPV1</accession>
<reference evidence="1 2" key="1">
    <citation type="submission" date="2016-09" db="EMBL/GenBank/DDBJ databases">
        <authorList>
            <person name="Capua I."/>
            <person name="De Benedictis P."/>
            <person name="Joannis T."/>
            <person name="Lombin L.H."/>
            <person name="Cattoli G."/>
        </authorList>
    </citation>
    <scope>NUCLEOTIDE SEQUENCE [LARGE SCALE GENOMIC DNA]</scope>
    <source>
        <strain evidence="1 2">IMI 309357</strain>
    </source>
</reference>
<dbReference type="RefSeq" id="XP_022480455.1">
    <property type="nucleotide sequence ID" value="XM_022613027.1"/>
</dbReference>
<dbReference type="GeneID" id="34554537"/>
<comment type="caution">
    <text evidence="1">The sequence shown here is derived from an EMBL/GenBank/DDBJ whole genome shotgun (WGS) entry which is preliminary data.</text>
</comment>
<dbReference type="AlphaFoldDB" id="A0A1G4BPV1"/>
<evidence type="ECO:0000313" key="2">
    <source>
        <dbReference type="Proteomes" id="UP000176998"/>
    </source>
</evidence>
<dbReference type="EMBL" id="MJBS01000007">
    <property type="protein sequence ID" value="OHF03318.1"/>
    <property type="molecule type" value="Genomic_DNA"/>
</dbReference>
<gene>
    <name evidence="1" type="ORF">CORC01_01371</name>
</gene>
<keyword evidence="2" id="KW-1185">Reference proteome</keyword>
<organism evidence="1 2">
    <name type="scientific">Colletotrichum orchidophilum</name>
    <dbReference type="NCBI Taxonomy" id="1209926"/>
    <lineage>
        <taxon>Eukaryota</taxon>
        <taxon>Fungi</taxon>
        <taxon>Dikarya</taxon>
        <taxon>Ascomycota</taxon>
        <taxon>Pezizomycotina</taxon>
        <taxon>Sordariomycetes</taxon>
        <taxon>Hypocreomycetidae</taxon>
        <taxon>Glomerellales</taxon>
        <taxon>Glomerellaceae</taxon>
        <taxon>Colletotrichum</taxon>
    </lineage>
</organism>
<name>A0A1G4BPV1_9PEZI</name>
<sequence length="113" mass="12349">MLQLRVGRCVCVCVCARACVSPSPNSKPLISTSPEDTCQHIAPNTQHIRSMRLAVLQSITTCRTIHVRINVHMHAYVDEPTALGSSRDVGTKETLTGRIRRACGSGTHAVWVK</sequence>
<evidence type="ECO:0000313" key="1">
    <source>
        <dbReference type="EMBL" id="OHF03318.1"/>
    </source>
</evidence>
<dbReference type="Proteomes" id="UP000176998">
    <property type="component" value="Unassembled WGS sequence"/>
</dbReference>